<evidence type="ECO:0000256" key="1">
    <source>
        <dbReference type="SAM" id="MobiDB-lite"/>
    </source>
</evidence>
<dbReference type="Proteomes" id="UP000274131">
    <property type="component" value="Unassembled WGS sequence"/>
</dbReference>
<feature type="compositionally biased region" description="Acidic residues" evidence="1">
    <location>
        <begin position="17"/>
        <end position="37"/>
    </location>
</feature>
<gene>
    <name evidence="2" type="ORF">EVEC_LOCUS4839</name>
</gene>
<dbReference type="AlphaFoldDB" id="A0A0N4V4T7"/>
<name>A0A0N4V4T7_ENTVE</name>
<proteinExistence type="predicted"/>
<evidence type="ECO:0000313" key="2">
    <source>
        <dbReference type="EMBL" id="VDD90088.1"/>
    </source>
</evidence>
<evidence type="ECO:0000313" key="3">
    <source>
        <dbReference type="Proteomes" id="UP000274131"/>
    </source>
</evidence>
<feature type="region of interest" description="Disordered" evidence="1">
    <location>
        <begin position="1"/>
        <end position="37"/>
    </location>
</feature>
<evidence type="ECO:0000313" key="4">
    <source>
        <dbReference type="WBParaSite" id="EVEC_0000518601-mRNA-1"/>
    </source>
</evidence>
<keyword evidence="3" id="KW-1185">Reference proteome</keyword>
<reference evidence="2 3" key="2">
    <citation type="submission" date="2018-10" db="EMBL/GenBank/DDBJ databases">
        <authorList>
            <consortium name="Pathogen Informatics"/>
        </authorList>
    </citation>
    <scope>NUCLEOTIDE SEQUENCE [LARGE SCALE GENOMIC DNA]</scope>
</reference>
<organism evidence="4">
    <name type="scientific">Enterobius vermicularis</name>
    <name type="common">Human pinworm</name>
    <dbReference type="NCBI Taxonomy" id="51028"/>
    <lineage>
        <taxon>Eukaryota</taxon>
        <taxon>Metazoa</taxon>
        <taxon>Ecdysozoa</taxon>
        <taxon>Nematoda</taxon>
        <taxon>Chromadorea</taxon>
        <taxon>Rhabditida</taxon>
        <taxon>Spirurina</taxon>
        <taxon>Oxyuridomorpha</taxon>
        <taxon>Oxyuroidea</taxon>
        <taxon>Oxyuridae</taxon>
        <taxon>Enterobius</taxon>
    </lineage>
</organism>
<reference evidence="4" key="1">
    <citation type="submission" date="2017-02" db="UniProtKB">
        <authorList>
            <consortium name="WormBaseParasite"/>
        </authorList>
    </citation>
    <scope>IDENTIFICATION</scope>
</reference>
<accession>A0A0N4V4T7</accession>
<protein>
    <submittedName>
        <fullName evidence="2 4">Uncharacterized protein</fullName>
    </submittedName>
</protein>
<dbReference type="EMBL" id="UXUI01007977">
    <property type="protein sequence ID" value="VDD90088.1"/>
    <property type="molecule type" value="Genomic_DNA"/>
</dbReference>
<dbReference type="WBParaSite" id="EVEC_0000518601-mRNA-1">
    <property type="protein sequence ID" value="EVEC_0000518601-mRNA-1"/>
    <property type="gene ID" value="EVEC_0000518601"/>
</dbReference>
<sequence>MAEHLFVCSGPPQPDNDNSDDDEDDNIFNDEDDEDDNEVAAGHKVLDQCTDHLPEYLSISLSHAVRHCYSYSQ</sequence>